<dbReference type="RefSeq" id="WP_209849693.1">
    <property type="nucleotide sequence ID" value="NZ_CBCRVE010000005.1"/>
</dbReference>
<accession>A0ABS4H4A9</accession>
<comment type="caution">
    <text evidence="1">The sequence shown here is derived from an EMBL/GenBank/DDBJ whole genome shotgun (WGS) entry which is preliminary data.</text>
</comment>
<name>A0ABS4H4A9_9BACL</name>
<reference evidence="1 2" key="1">
    <citation type="submission" date="2021-03" db="EMBL/GenBank/DDBJ databases">
        <title>Genomic Encyclopedia of Type Strains, Phase IV (KMG-IV): sequencing the most valuable type-strain genomes for metagenomic binning, comparative biology and taxonomic classification.</title>
        <authorList>
            <person name="Goeker M."/>
        </authorList>
    </citation>
    <scope>NUCLEOTIDE SEQUENCE [LARGE SCALE GENOMIC DNA]</scope>
    <source>
        <strain evidence="1 2">DSM 23491</strain>
    </source>
</reference>
<evidence type="ECO:0000313" key="1">
    <source>
        <dbReference type="EMBL" id="MBP1937369.1"/>
    </source>
</evidence>
<evidence type="ECO:0000313" key="2">
    <source>
        <dbReference type="Proteomes" id="UP001519273"/>
    </source>
</evidence>
<keyword evidence="2" id="KW-1185">Reference proteome</keyword>
<gene>
    <name evidence="1" type="ORF">J2Z20_002264</name>
</gene>
<sequence>MNPYIHGWTSIQLKAHLTVHKVRSEYVVSGHRPVLLLGLSPSTLQFVSDLNLPVTPDVLYCFEIEDHRNTICITASVESKVSYDNAVYYRADIHYSDNQRMKVTSFLNSMIVRPDNTLKQLRYDSEYFHWALDHNLISKLIDIKI</sequence>
<organism evidence="1 2">
    <name type="scientific">Paenibacillus sediminis</name>
    <dbReference type="NCBI Taxonomy" id="664909"/>
    <lineage>
        <taxon>Bacteria</taxon>
        <taxon>Bacillati</taxon>
        <taxon>Bacillota</taxon>
        <taxon>Bacilli</taxon>
        <taxon>Bacillales</taxon>
        <taxon>Paenibacillaceae</taxon>
        <taxon>Paenibacillus</taxon>
    </lineage>
</organism>
<proteinExistence type="predicted"/>
<protein>
    <submittedName>
        <fullName evidence="1">Uncharacterized protein</fullName>
    </submittedName>
</protein>
<dbReference type="EMBL" id="JAGGKP010000005">
    <property type="protein sequence ID" value="MBP1937369.1"/>
    <property type="molecule type" value="Genomic_DNA"/>
</dbReference>
<dbReference type="Proteomes" id="UP001519273">
    <property type="component" value="Unassembled WGS sequence"/>
</dbReference>